<keyword evidence="3" id="KW-1185">Reference proteome</keyword>
<comment type="caution">
    <text evidence="2">The sequence shown here is derived from an EMBL/GenBank/DDBJ whole genome shotgun (WGS) entry which is preliminary data.</text>
</comment>
<evidence type="ECO:0000313" key="2">
    <source>
        <dbReference type="EMBL" id="CAG2256635.1"/>
    </source>
</evidence>
<keyword evidence="2" id="KW-0808">Transferase</keyword>
<dbReference type="GO" id="GO:0004715">
    <property type="term" value="F:non-membrane spanning protein tyrosine kinase activity"/>
    <property type="evidence" value="ECO:0007669"/>
    <property type="project" value="UniProtKB-EC"/>
</dbReference>
<accession>A0A8S3VIU2</accession>
<evidence type="ECO:0000256" key="1">
    <source>
        <dbReference type="SAM" id="MobiDB-lite"/>
    </source>
</evidence>
<organism evidence="2 3">
    <name type="scientific">Mytilus edulis</name>
    <name type="common">Blue mussel</name>
    <dbReference type="NCBI Taxonomy" id="6550"/>
    <lineage>
        <taxon>Eukaryota</taxon>
        <taxon>Metazoa</taxon>
        <taxon>Spiralia</taxon>
        <taxon>Lophotrochozoa</taxon>
        <taxon>Mollusca</taxon>
        <taxon>Bivalvia</taxon>
        <taxon>Autobranchia</taxon>
        <taxon>Pteriomorphia</taxon>
        <taxon>Mytilida</taxon>
        <taxon>Mytiloidea</taxon>
        <taxon>Mytilidae</taxon>
        <taxon>Mytilinae</taxon>
        <taxon>Mytilus</taxon>
    </lineage>
</organism>
<sequence length="184" mass="20992">MAGTRAPKQWSLSKVETITSFEAWRQNIQYTLSLDQNFAAFLADGYTWLKKTNVNPLHGIADDGEAVAEANRRTAAQKCIHLDLMLLGQIANYCPIISRNTIIKNFTSINSIWQSIRLHYGFQSTCGHFLDFNSIFWEQNERPEDLCQRLTSFIEDNMLRTGGNIHHHGEVTETDEELSPSLKT</sequence>
<proteinExistence type="predicted"/>
<feature type="region of interest" description="Disordered" evidence="1">
    <location>
        <begin position="164"/>
        <end position="184"/>
    </location>
</feature>
<protein>
    <submittedName>
        <fullName evidence="2">PEAK1</fullName>
        <ecNumber evidence="2">2.7.10.2</ecNumber>
    </submittedName>
</protein>
<gene>
    <name evidence="2" type="ORF">MEDL_67930</name>
</gene>
<name>A0A8S3VIU2_MYTED</name>
<reference evidence="2" key="1">
    <citation type="submission" date="2021-03" db="EMBL/GenBank/DDBJ databases">
        <authorList>
            <person name="Bekaert M."/>
        </authorList>
    </citation>
    <scope>NUCLEOTIDE SEQUENCE</scope>
</reference>
<dbReference type="Proteomes" id="UP000683360">
    <property type="component" value="Unassembled WGS sequence"/>
</dbReference>
<evidence type="ECO:0000313" key="3">
    <source>
        <dbReference type="Proteomes" id="UP000683360"/>
    </source>
</evidence>
<dbReference type="OrthoDB" id="6104986at2759"/>
<dbReference type="EMBL" id="CAJPWZ010003308">
    <property type="protein sequence ID" value="CAG2256635.1"/>
    <property type="molecule type" value="Genomic_DNA"/>
</dbReference>
<dbReference type="EC" id="2.7.10.2" evidence="2"/>
<dbReference type="AlphaFoldDB" id="A0A8S3VIU2"/>